<dbReference type="OrthoDB" id="1393670at2759"/>
<evidence type="ECO:0000313" key="2">
    <source>
        <dbReference type="EMBL" id="GHJ87704.1"/>
    </source>
</evidence>
<evidence type="ECO:0000313" key="3">
    <source>
        <dbReference type="Proteomes" id="UP000620104"/>
    </source>
</evidence>
<dbReference type="GO" id="GO:0016787">
    <property type="term" value="F:hydrolase activity"/>
    <property type="evidence" value="ECO:0007669"/>
    <property type="project" value="InterPro"/>
</dbReference>
<dbReference type="Gene3D" id="3.40.50.1820">
    <property type="entry name" value="alpha/beta hydrolase"/>
    <property type="match status" value="1"/>
</dbReference>
<gene>
    <name evidence="2" type="ORF">NliqN6_4106</name>
</gene>
<sequence>MPGPHAATSACAGDCLAVYLQEGEAKGSLFDISLPLSGTIGTYIACPPGETPESLQEKKAKRVILWACDVYGPRFINNQLLMDWHASNDYLVVSPDYFHGEELNTFRSKPDFDLTQWIKKFKKTVKDENNNDVDRTSLLLKEWMAKVKEMYGSSETTYAIVGFCFGAPYVMEYCATDEVCAGAIVHPAHLDDDEVFEKLKQPLYVSLAEQDRHFGPDRRNTLMATLTRLSTPEAPGGMSGEHAGTSGYDYMVQVFSGVMHGFALRGDMKVERNRWAKETSAKACRDWFDRFL</sequence>
<organism evidence="2 3">
    <name type="scientific">Naganishia liquefaciens</name>
    <dbReference type="NCBI Taxonomy" id="104408"/>
    <lineage>
        <taxon>Eukaryota</taxon>
        <taxon>Fungi</taxon>
        <taxon>Dikarya</taxon>
        <taxon>Basidiomycota</taxon>
        <taxon>Agaricomycotina</taxon>
        <taxon>Tremellomycetes</taxon>
        <taxon>Filobasidiales</taxon>
        <taxon>Filobasidiaceae</taxon>
        <taxon>Naganishia</taxon>
    </lineage>
</organism>
<keyword evidence="3" id="KW-1185">Reference proteome</keyword>
<dbReference type="SUPFAM" id="SSF53474">
    <property type="entry name" value="alpha/beta-Hydrolases"/>
    <property type="match status" value="1"/>
</dbReference>
<dbReference type="InterPro" id="IPR029058">
    <property type="entry name" value="AB_hydrolase_fold"/>
</dbReference>
<proteinExistence type="predicted"/>
<dbReference type="AlphaFoldDB" id="A0A8H3TV83"/>
<dbReference type="Proteomes" id="UP000620104">
    <property type="component" value="Unassembled WGS sequence"/>
</dbReference>
<protein>
    <recommendedName>
        <fullName evidence="1">Dienelactone hydrolase domain-containing protein</fullName>
    </recommendedName>
</protein>
<comment type="caution">
    <text evidence="2">The sequence shown here is derived from an EMBL/GenBank/DDBJ whole genome shotgun (WGS) entry which is preliminary data.</text>
</comment>
<name>A0A8H3TV83_9TREE</name>
<dbReference type="PANTHER" id="PTHR17630">
    <property type="entry name" value="DIENELACTONE HYDROLASE"/>
    <property type="match status" value="1"/>
</dbReference>
<dbReference type="Pfam" id="PF01738">
    <property type="entry name" value="DLH"/>
    <property type="match status" value="1"/>
</dbReference>
<accession>A0A8H3TV83</accession>
<evidence type="ECO:0000259" key="1">
    <source>
        <dbReference type="Pfam" id="PF01738"/>
    </source>
</evidence>
<reference evidence="2" key="1">
    <citation type="submission" date="2020-07" db="EMBL/GenBank/DDBJ databases">
        <title>Draft Genome Sequence of a Deep-Sea Yeast, Naganishia (Cryptococcus) liquefaciens strain N6.</title>
        <authorList>
            <person name="Han Y.W."/>
            <person name="Kajitani R."/>
            <person name="Morimoto H."/>
            <person name="Parhat M."/>
            <person name="Tsubouchi H."/>
            <person name="Bakenova O."/>
            <person name="Ogata M."/>
            <person name="Argunhan B."/>
            <person name="Aoki R."/>
            <person name="Kajiwara S."/>
            <person name="Itoh T."/>
            <person name="Iwasaki H."/>
        </authorList>
    </citation>
    <scope>NUCLEOTIDE SEQUENCE</scope>
    <source>
        <strain evidence="2">N6</strain>
    </source>
</reference>
<feature type="domain" description="Dienelactone hydrolase" evidence="1">
    <location>
        <begin position="58"/>
        <end position="227"/>
    </location>
</feature>
<dbReference type="PANTHER" id="PTHR17630:SF44">
    <property type="entry name" value="PROTEIN AIM2"/>
    <property type="match status" value="1"/>
</dbReference>
<dbReference type="EMBL" id="BLZA01000023">
    <property type="protein sequence ID" value="GHJ87704.1"/>
    <property type="molecule type" value="Genomic_DNA"/>
</dbReference>
<dbReference type="InterPro" id="IPR002925">
    <property type="entry name" value="Dienelactn_hydro"/>
</dbReference>